<gene>
    <name evidence="2" type="ORF">ENK37_08220</name>
</gene>
<sequence length="66" mass="7159">MNIRLGEDPIDLLIGALMALLLGLLNALPIGIVVYVAVRLALPRELFTKRQEDCGSGKPTGKQDEE</sequence>
<accession>A0A7C4ZHH0</accession>
<reference evidence="2" key="1">
    <citation type="journal article" date="2020" name="mSystems">
        <title>Genome- and Community-Level Interaction Insights into Carbon Utilization and Element Cycling Functions of Hydrothermarchaeota in Hydrothermal Sediment.</title>
        <authorList>
            <person name="Zhou Z."/>
            <person name="Liu Y."/>
            <person name="Xu W."/>
            <person name="Pan J."/>
            <person name="Luo Z.H."/>
            <person name="Li M."/>
        </authorList>
    </citation>
    <scope>NUCLEOTIDE SEQUENCE [LARGE SCALE GENOMIC DNA]</scope>
    <source>
        <strain evidence="2">HyVt-570</strain>
    </source>
</reference>
<dbReference type="EMBL" id="DRPZ01000211">
    <property type="protein sequence ID" value="HGY10017.1"/>
    <property type="molecule type" value="Genomic_DNA"/>
</dbReference>
<keyword evidence="1" id="KW-0472">Membrane</keyword>
<comment type="caution">
    <text evidence="2">The sequence shown here is derived from an EMBL/GenBank/DDBJ whole genome shotgun (WGS) entry which is preliminary data.</text>
</comment>
<evidence type="ECO:0000256" key="1">
    <source>
        <dbReference type="SAM" id="Phobius"/>
    </source>
</evidence>
<proteinExistence type="predicted"/>
<protein>
    <submittedName>
        <fullName evidence="2">Uncharacterized protein</fullName>
    </submittedName>
</protein>
<organism evidence="2">
    <name type="scientific">Oceanithermus profundus</name>
    <dbReference type="NCBI Taxonomy" id="187137"/>
    <lineage>
        <taxon>Bacteria</taxon>
        <taxon>Thermotogati</taxon>
        <taxon>Deinococcota</taxon>
        <taxon>Deinococci</taxon>
        <taxon>Thermales</taxon>
        <taxon>Thermaceae</taxon>
        <taxon>Oceanithermus</taxon>
    </lineage>
</organism>
<name>A0A7C4ZHH0_9DEIN</name>
<evidence type="ECO:0000313" key="2">
    <source>
        <dbReference type="EMBL" id="HGY10017.1"/>
    </source>
</evidence>
<keyword evidence="1" id="KW-0812">Transmembrane</keyword>
<keyword evidence="1" id="KW-1133">Transmembrane helix</keyword>
<dbReference type="AlphaFoldDB" id="A0A7C4ZHH0"/>
<dbReference type="Proteomes" id="UP000885759">
    <property type="component" value="Unassembled WGS sequence"/>
</dbReference>
<feature type="transmembrane region" description="Helical" evidence="1">
    <location>
        <begin position="12"/>
        <end position="42"/>
    </location>
</feature>